<accession>A0AAE8BZS7</accession>
<reference evidence="1 2" key="1">
    <citation type="submission" date="2021-06" db="EMBL/GenBank/DDBJ databases">
        <title>Complete genome sequence of Erwinia phage pEa_SNUABM_03.</title>
        <authorList>
            <person name="Kim S.G."/>
            <person name="Park S.C."/>
        </authorList>
    </citation>
    <scope>NUCLEOTIDE SEQUENCE [LARGE SCALE GENOMIC DNA]</scope>
</reference>
<sequence length="944" mass="105224">MAKPKKGPAFTLRPKRIAAFDALLGDDVRVEAASDEEDFLSDNSSSAINFLEKGEVNIVDLVEGALEQRTIVPRDLKFDDSSMPKAKHFLEWCTSPDFLKSDPYLEQALIGLRLFGEICVRCSPNLQWMYTENHEPQETTAAIETHLHLLHNGVCPHCGARRSEMIKNGEMNFYNELAVNAGQRCVIASTPVLTSRGIMPIGHMMIGHDTPGFHKPRRHYNAHNGREIKNVSQVYVSDVAPTKVVMLANGMWVEATHEHPLRTEHGFKKAAKLVPGDRIEVRLGTNSWGKIQRPVSIYDAGLSTREDALRYISDRSLPFGSTMQQYVSNDDDALQMVASILLNAGYMPSILHGPGDKSILFDLTQPPQCRAAHIEVITVNDGEAQVTYDLQMEGLPQFIAGGMLHHNSGKSVVVAMISTYLTHRLLMSQSPTGILSIDSTTVLHGTFVALTQKQASDTLWTPYFNYIMGSPWFQAYHNLIRKHERKFGIEVMKIRDTFVLYGHRNFVIYPAGPDGRILRGRTRVLAVIDEVAYFDNDAASKKIKVSAGAVYGALDRSLATVRAKEKRQVEAGYDEAFTGYFCNISSPVHARDKINELLRMSVGSKTLLGIHAPTWKMNPDMPRNSEFLLEAFRRDPVGAARDYGAEAPLSANPFITQPTFIADAIREKGRSMCTYTHHIIRHKDGERQRYGSLVKAATTTKASILAIDAGFSNNSFALVTGSRGDDGIISVDCLVEIVPKPGIPLNYTLIFDELLIPLCKARNVRVMLADQWQSLKLLQDAKLKVDSIEESDQYSLKYQDMWTVKTMFESTPSKISLPRMTHAATIADTLKYDGDEYPQCFENKPTEHLIMQLQTVQDTGRSVIKNTGATDDLWRAMALMVYGFECGEYDEYLTKAAEVTMNRDPNRLGRVAHRLNKGVAGSLSTSLTGGRVLGSARTRMIGRK</sequence>
<gene>
    <name evidence="1" type="ORF">pEaSNUABM3_00004</name>
</gene>
<evidence type="ECO:0008006" key="3">
    <source>
        <dbReference type="Google" id="ProtNLM"/>
    </source>
</evidence>
<dbReference type="EMBL" id="MZ443770">
    <property type="protein sequence ID" value="QZE56201.1"/>
    <property type="molecule type" value="Genomic_DNA"/>
</dbReference>
<dbReference type="GO" id="GO:0016539">
    <property type="term" value="P:intein-mediated protein splicing"/>
    <property type="evidence" value="ECO:0007669"/>
    <property type="project" value="InterPro"/>
</dbReference>
<dbReference type="PROSITE" id="PS50817">
    <property type="entry name" value="INTEIN_N_TER"/>
    <property type="match status" value="1"/>
</dbReference>
<evidence type="ECO:0000313" key="1">
    <source>
        <dbReference type="EMBL" id="QZE56201.1"/>
    </source>
</evidence>
<dbReference type="Proteomes" id="UP000827787">
    <property type="component" value="Segment"/>
</dbReference>
<proteinExistence type="predicted"/>
<dbReference type="Gene3D" id="2.170.16.10">
    <property type="entry name" value="Hedgehog/Intein (Hint) domain"/>
    <property type="match status" value="1"/>
</dbReference>
<evidence type="ECO:0000313" key="2">
    <source>
        <dbReference type="Proteomes" id="UP000827787"/>
    </source>
</evidence>
<organism evidence="1 2">
    <name type="scientific">Erwinia phage pEa_SNUABM_3</name>
    <dbReference type="NCBI Taxonomy" id="2869552"/>
    <lineage>
        <taxon>Viruses</taxon>
        <taxon>Duplodnaviria</taxon>
        <taxon>Heunggongvirae</taxon>
        <taxon>Uroviricota</taxon>
        <taxon>Caudoviricetes</taxon>
        <taxon>Alexandravirus</taxon>
        <taxon>Alexandravirus SNUABM3</taxon>
    </lineage>
</organism>
<dbReference type="InterPro" id="IPR036844">
    <property type="entry name" value="Hint_dom_sf"/>
</dbReference>
<keyword evidence="2" id="KW-1185">Reference proteome</keyword>
<protein>
    <recommendedName>
        <fullName evidence="3">Terminase</fullName>
    </recommendedName>
</protein>
<dbReference type="InterPro" id="IPR006141">
    <property type="entry name" value="Intein_N"/>
</dbReference>
<dbReference type="SUPFAM" id="SSF51294">
    <property type="entry name" value="Hedgehog/intein (Hint) domain"/>
    <property type="match status" value="1"/>
</dbReference>
<name>A0AAE8BZS7_9CAUD</name>